<dbReference type="InterPro" id="IPR025269">
    <property type="entry name" value="SAM-like_dom"/>
</dbReference>
<evidence type="ECO:0000313" key="7">
    <source>
        <dbReference type="Proteomes" id="UP000321907"/>
    </source>
</evidence>
<sequence>MKRQRRQRAAKARFELKDYQSANTLISLVISIDRKRVKWSTGEKVNPNNWSKKTNRAIVRARDTQTQALNERLNRYAAAAVTLFNDWELNTPAGLANYNAAKFKQELEYRLGFAERPEDKTEKLDTSDFVRFAEDVRNHRKDSTGIKRGTWKVLNNHVNLLREFADLRHGGTVAFKEVDEIFIEGFKKFLFRTKGHNRRTVHKVMVTLRSIASRAADRDLMTYGRRFRSWAKQDFRKMPQPALTRAELDRVIALDLSDAPRLERVRDLFLIGVATAQRWSDYSILTPKNFRQLPGGGYRYFIQSQQKTSKEAGGPVMDWVVPTLEKYGYIGGREFNPPKISGQRFNDYLKEVVKQALPDAKITVYNDREKVDHKGTEFLKWEKITSHAARRTAVGLLRSMKAPDDQIQKMTGHTTLSELDGYDVRDAETLALELGRDLNDAWNKGKLRAV</sequence>
<dbReference type="Gene3D" id="1.10.443.10">
    <property type="entry name" value="Intergrase catalytic core"/>
    <property type="match status" value="1"/>
</dbReference>
<dbReference type="GO" id="GO:0003677">
    <property type="term" value="F:DNA binding"/>
    <property type="evidence" value="ECO:0007669"/>
    <property type="project" value="UniProtKB-UniRule"/>
</dbReference>
<dbReference type="GO" id="GO:0015074">
    <property type="term" value="P:DNA integration"/>
    <property type="evidence" value="ECO:0007669"/>
    <property type="project" value="UniProtKB-KW"/>
</dbReference>
<keyword evidence="1" id="KW-0229">DNA integration</keyword>
<name>A0A5C7FHA5_9BACT</name>
<accession>A0A5C7FHA5</accession>
<dbReference type="AlphaFoldDB" id="A0A5C7FHA5"/>
<dbReference type="InterPro" id="IPR044068">
    <property type="entry name" value="CB"/>
</dbReference>
<keyword evidence="3" id="KW-0233">DNA recombination</keyword>
<comment type="caution">
    <text evidence="6">The sequence shown here is derived from an EMBL/GenBank/DDBJ whole genome shotgun (WGS) entry which is preliminary data.</text>
</comment>
<dbReference type="InterPro" id="IPR011010">
    <property type="entry name" value="DNA_brk_join_enz"/>
</dbReference>
<keyword evidence="7" id="KW-1185">Reference proteome</keyword>
<dbReference type="GO" id="GO:0006310">
    <property type="term" value="P:DNA recombination"/>
    <property type="evidence" value="ECO:0007669"/>
    <property type="project" value="UniProtKB-KW"/>
</dbReference>
<feature type="domain" description="Core-binding (CB)" evidence="5">
    <location>
        <begin position="127"/>
        <end position="216"/>
    </location>
</feature>
<dbReference type="InterPro" id="IPR035386">
    <property type="entry name" value="Arm-DNA-bind_5"/>
</dbReference>
<evidence type="ECO:0000256" key="4">
    <source>
        <dbReference type="PROSITE-ProRule" id="PRU01248"/>
    </source>
</evidence>
<evidence type="ECO:0000256" key="1">
    <source>
        <dbReference type="ARBA" id="ARBA00022908"/>
    </source>
</evidence>
<dbReference type="Pfam" id="PF13102">
    <property type="entry name" value="Phage_int_SAM_5"/>
    <property type="match status" value="1"/>
</dbReference>
<dbReference type="Proteomes" id="UP000321907">
    <property type="component" value="Unassembled WGS sequence"/>
</dbReference>
<gene>
    <name evidence="6" type="ORF">FUA23_06570</name>
</gene>
<dbReference type="InterPro" id="IPR010998">
    <property type="entry name" value="Integrase_recombinase_N"/>
</dbReference>
<dbReference type="EMBL" id="VOXD01000007">
    <property type="protein sequence ID" value="TXF90448.1"/>
    <property type="molecule type" value="Genomic_DNA"/>
</dbReference>
<proteinExistence type="predicted"/>
<dbReference type="PROSITE" id="PS51900">
    <property type="entry name" value="CB"/>
    <property type="match status" value="1"/>
</dbReference>
<organism evidence="6 7">
    <name type="scientific">Neolewinella aurantiaca</name>
    <dbReference type="NCBI Taxonomy" id="2602767"/>
    <lineage>
        <taxon>Bacteria</taxon>
        <taxon>Pseudomonadati</taxon>
        <taxon>Bacteroidota</taxon>
        <taxon>Saprospiria</taxon>
        <taxon>Saprospirales</taxon>
        <taxon>Lewinellaceae</taxon>
        <taxon>Neolewinella</taxon>
    </lineage>
</organism>
<evidence type="ECO:0000313" key="6">
    <source>
        <dbReference type="EMBL" id="TXF90448.1"/>
    </source>
</evidence>
<dbReference type="InterPro" id="IPR013762">
    <property type="entry name" value="Integrase-like_cat_sf"/>
</dbReference>
<dbReference type="RefSeq" id="WP_147929929.1">
    <property type="nucleotide sequence ID" value="NZ_VOXD01000007.1"/>
</dbReference>
<protein>
    <submittedName>
        <fullName evidence="6">Site-specific integrase</fullName>
    </submittedName>
</protein>
<evidence type="ECO:0000256" key="2">
    <source>
        <dbReference type="ARBA" id="ARBA00023125"/>
    </source>
</evidence>
<dbReference type="SUPFAM" id="SSF56349">
    <property type="entry name" value="DNA breaking-rejoining enzymes"/>
    <property type="match status" value="1"/>
</dbReference>
<dbReference type="Gene3D" id="1.10.150.130">
    <property type="match status" value="1"/>
</dbReference>
<keyword evidence="2 4" id="KW-0238">DNA-binding</keyword>
<dbReference type="OrthoDB" id="1493636at2"/>
<evidence type="ECO:0000259" key="5">
    <source>
        <dbReference type="PROSITE" id="PS51900"/>
    </source>
</evidence>
<reference evidence="6 7" key="1">
    <citation type="submission" date="2019-08" db="EMBL/GenBank/DDBJ databases">
        <title>Lewinella sp. strain SSH13 Genome sequencing and assembly.</title>
        <authorList>
            <person name="Kim I."/>
        </authorList>
    </citation>
    <scope>NUCLEOTIDE SEQUENCE [LARGE SCALE GENOMIC DNA]</scope>
    <source>
        <strain evidence="6 7">SSH13</strain>
    </source>
</reference>
<dbReference type="Pfam" id="PF17293">
    <property type="entry name" value="Arm-DNA-bind_5"/>
    <property type="match status" value="1"/>
</dbReference>
<evidence type="ECO:0000256" key="3">
    <source>
        <dbReference type="ARBA" id="ARBA00023172"/>
    </source>
</evidence>